<keyword evidence="4 5" id="KW-0949">S-adenosyl-L-methionine</keyword>
<evidence type="ECO:0000313" key="7">
    <source>
        <dbReference type="Proteomes" id="UP000241818"/>
    </source>
</evidence>
<evidence type="ECO:0000256" key="4">
    <source>
        <dbReference type="ARBA" id="ARBA00022691"/>
    </source>
</evidence>
<dbReference type="PROSITE" id="PS51679">
    <property type="entry name" value="SAM_MT_C5"/>
    <property type="match status" value="1"/>
</dbReference>
<dbReference type="PANTHER" id="PTHR10629:SF52">
    <property type="entry name" value="DNA (CYTOSINE-5)-METHYLTRANSFERASE 1"/>
    <property type="match status" value="1"/>
</dbReference>
<dbReference type="InterPro" id="IPR030476">
    <property type="entry name" value="Pentaxin_CS"/>
</dbReference>
<proteinExistence type="inferred from homology"/>
<dbReference type="SUPFAM" id="SSF53335">
    <property type="entry name" value="S-adenosyl-L-methionine-dependent methyltransferases"/>
    <property type="match status" value="1"/>
</dbReference>
<dbReference type="EC" id="2.1.1.37" evidence="1"/>
<feature type="active site" evidence="5">
    <location>
        <position position="241"/>
    </location>
</feature>
<dbReference type="InterPro" id="IPR029063">
    <property type="entry name" value="SAM-dependent_MTases_sf"/>
</dbReference>
<name>A0A2T3B5J8_AMORE</name>
<dbReference type="InterPro" id="IPR001525">
    <property type="entry name" value="C5_MeTfrase"/>
</dbReference>
<dbReference type="Gene3D" id="3.90.120.10">
    <property type="entry name" value="DNA Methylase, subunit A, domain 2"/>
    <property type="match status" value="1"/>
</dbReference>
<dbReference type="Gene3D" id="3.40.50.150">
    <property type="entry name" value="Vaccinia Virus protein VP39"/>
    <property type="match status" value="1"/>
</dbReference>
<dbReference type="InterPro" id="IPR031303">
    <property type="entry name" value="C5_meth_CS"/>
</dbReference>
<comment type="similarity">
    <text evidence="5">Belongs to the class I-like SAM-binding methyltransferase superfamily. C5-methyltransferase family.</text>
</comment>
<organism evidence="6 7">
    <name type="scientific">Amorphotheca resinae ATCC 22711</name>
    <dbReference type="NCBI Taxonomy" id="857342"/>
    <lineage>
        <taxon>Eukaryota</taxon>
        <taxon>Fungi</taxon>
        <taxon>Dikarya</taxon>
        <taxon>Ascomycota</taxon>
        <taxon>Pezizomycotina</taxon>
        <taxon>Leotiomycetes</taxon>
        <taxon>Helotiales</taxon>
        <taxon>Amorphothecaceae</taxon>
        <taxon>Amorphotheca</taxon>
    </lineage>
</organism>
<dbReference type="STRING" id="857342.A0A2T3B5J8"/>
<accession>A0A2T3B5J8</accession>
<dbReference type="GO" id="GO:0003677">
    <property type="term" value="F:DNA binding"/>
    <property type="evidence" value="ECO:0007669"/>
    <property type="project" value="TreeGrafter"/>
</dbReference>
<dbReference type="PROSITE" id="PS00289">
    <property type="entry name" value="PTX_1"/>
    <property type="match status" value="1"/>
</dbReference>
<reference evidence="6 7" key="1">
    <citation type="journal article" date="2018" name="New Phytol.">
        <title>Comparative genomics and transcriptomics depict ericoid mycorrhizal fungi as versatile saprotrophs and plant mutualists.</title>
        <authorList>
            <person name="Martino E."/>
            <person name="Morin E."/>
            <person name="Grelet G.A."/>
            <person name="Kuo A."/>
            <person name="Kohler A."/>
            <person name="Daghino S."/>
            <person name="Barry K.W."/>
            <person name="Cichocki N."/>
            <person name="Clum A."/>
            <person name="Dockter R.B."/>
            <person name="Hainaut M."/>
            <person name="Kuo R.C."/>
            <person name="LaButti K."/>
            <person name="Lindahl B.D."/>
            <person name="Lindquist E.A."/>
            <person name="Lipzen A."/>
            <person name="Khouja H.R."/>
            <person name="Magnuson J."/>
            <person name="Murat C."/>
            <person name="Ohm R.A."/>
            <person name="Singer S.W."/>
            <person name="Spatafora J.W."/>
            <person name="Wang M."/>
            <person name="Veneault-Fourrey C."/>
            <person name="Henrissat B."/>
            <person name="Grigoriev I.V."/>
            <person name="Martin F.M."/>
            <person name="Perotto S."/>
        </authorList>
    </citation>
    <scope>NUCLEOTIDE SEQUENCE [LARGE SCALE GENOMIC DNA]</scope>
    <source>
        <strain evidence="6 7">ATCC 22711</strain>
    </source>
</reference>
<dbReference type="OrthoDB" id="414133at2759"/>
<sequence>MQICLRPRKNVELSDGDFLHITDIIRNSKTDQVKLRGLRYQRCHSMNAMLEKKLNELCLFYEIDLDDPRKPPEQGAVEVSIDKVKALRNIRRTNQKRTLEIFKEDETTSGYGVSDDLRRFQWRGETIMGGSYQPAVTEQNFSSPDYRSSHGSATRSVGQMLTFGDAFCGAGGATRGAVMAGFKVKWGFDFWEHACTTWKTNFRNAACYHMASEKFVSMAHGSKDCASVDVKVDVLHLSPPCQYFSPAHTVNGADDEMNTASLYAVLEVVKVAKPRVVTLEQTFGLLAARFRWYFASLIHMFTALQFSVRWAVVPLAKWGLPQRRYRLIIIAACPGEILPKMPIPTHSDNEEDGLKPFVTVNQTLSKIPHNAPDHDPERFRFADGRSMRPWNGDKILPRTMTTSGGQNYHPSGTRDFTLREYACLQGFPPNHVFLGCGVKKQIGNAVPPCVAKVLFGSIKRDLDEADGIVEDHESILID</sequence>
<dbReference type="AlphaFoldDB" id="A0A2T3B5J8"/>
<keyword evidence="7" id="KW-1185">Reference proteome</keyword>
<dbReference type="GO" id="GO:0005634">
    <property type="term" value="C:nucleus"/>
    <property type="evidence" value="ECO:0007669"/>
    <property type="project" value="TreeGrafter"/>
</dbReference>
<evidence type="ECO:0000256" key="5">
    <source>
        <dbReference type="PROSITE-ProRule" id="PRU01016"/>
    </source>
</evidence>
<dbReference type="EMBL" id="KZ679009">
    <property type="protein sequence ID" value="PSS22016.1"/>
    <property type="molecule type" value="Genomic_DNA"/>
</dbReference>
<evidence type="ECO:0000313" key="6">
    <source>
        <dbReference type="EMBL" id="PSS22016.1"/>
    </source>
</evidence>
<dbReference type="PROSITE" id="PS00095">
    <property type="entry name" value="C5_MTASE_2"/>
    <property type="match status" value="1"/>
</dbReference>
<protein>
    <recommendedName>
        <fullName evidence="1">DNA (cytosine-5-)-methyltransferase</fullName>
        <ecNumber evidence="1">2.1.1.37</ecNumber>
    </recommendedName>
</protein>
<evidence type="ECO:0000256" key="1">
    <source>
        <dbReference type="ARBA" id="ARBA00011975"/>
    </source>
</evidence>
<dbReference type="GO" id="GO:0032259">
    <property type="term" value="P:methylation"/>
    <property type="evidence" value="ECO:0007669"/>
    <property type="project" value="UniProtKB-KW"/>
</dbReference>
<gene>
    <name evidence="6" type="ORF">M430DRAFT_99072</name>
</gene>
<dbReference type="PRINTS" id="PR00105">
    <property type="entry name" value="C5METTRFRASE"/>
</dbReference>
<dbReference type="GO" id="GO:0003886">
    <property type="term" value="F:DNA (cytosine-5-)-methyltransferase activity"/>
    <property type="evidence" value="ECO:0007669"/>
    <property type="project" value="UniProtKB-EC"/>
</dbReference>
<dbReference type="GeneID" id="36578242"/>
<evidence type="ECO:0000256" key="2">
    <source>
        <dbReference type="ARBA" id="ARBA00022603"/>
    </source>
</evidence>
<dbReference type="PANTHER" id="PTHR10629">
    <property type="entry name" value="CYTOSINE-SPECIFIC METHYLTRANSFERASE"/>
    <property type="match status" value="1"/>
</dbReference>
<keyword evidence="2 5" id="KW-0489">Methyltransferase</keyword>
<dbReference type="Pfam" id="PF00145">
    <property type="entry name" value="DNA_methylase"/>
    <property type="match status" value="2"/>
</dbReference>
<keyword evidence="3 5" id="KW-0808">Transferase</keyword>
<dbReference type="GO" id="GO:0044027">
    <property type="term" value="P:negative regulation of gene expression via chromosomal CpG island methylation"/>
    <property type="evidence" value="ECO:0007669"/>
    <property type="project" value="TreeGrafter"/>
</dbReference>
<dbReference type="InParanoid" id="A0A2T3B5J8"/>
<dbReference type="InterPro" id="IPR050390">
    <property type="entry name" value="C5-Methyltransferase"/>
</dbReference>
<dbReference type="Proteomes" id="UP000241818">
    <property type="component" value="Unassembled WGS sequence"/>
</dbReference>
<dbReference type="RefSeq" id="XP_024722171.1">
    <property type="nucleotide sequence ID" value="XM_024870161.1"/>
</dbReference>
<evidence type="ECO:0000256" key="3">
    <source>
        <dbReference type="ARBA" id="ARBA00022679"/>
    </source>
</evidence>